<proteinExistence type="predicted"/>
<gene>
    <name evidence="1" type="ORF">BRCON_1640</name>
</gene>
<dbReference type="AlphaFoldDB" id="A0A2Z4Y5C9"/>
<accession>A0A2Z4Y5C9</accession>
<protein>
    <submittedName>
        <fullName evidence="1">Type II secretion system protein GspK</fullName>
    </submittedName>
</protein>
<evidence type="ECO:0000313" key="1">
    <source>
        <dbReference type="EMBL" id="AXA36417.1"/>
    </source>
</evidence>
<reference evidence="1 2" key="1">
    <citation type="submission" date="2018-05" db="EMBL/GenBank/DDBJ databases">
        <title>A metagenomic window into the 2 km-deep terrestrial subsurface aquifer revealed taxonomically and functionally diverse microbial community comprising novel uncultured bacterial lineages.</title>
        <authorList>
            <person name="Kadnikov V.V."/>
            <person name="Mardanov A.V."/>
            <person name="Beletsky A.V."/>
            <person name="Banks D."/>
            <person name="Pimenov N.V."/>
            <person name="Frank Y.A."/>
            <person name="Karnachuk O.V."/>
            <person name="Ravin N.V."/>
        </authorList>
    </citation>
    <scope>NUCLEOTIDE SEQUENCE [LARGE SCALE GENOMIC DNA]</scope>
    <source>
        <strain evidence="1">BY</strain>
    </source>
</reference>
<dbReference type="Gene3D" id="1.10.40.60">
    <property type="entry name" value="EpsJ-like"/>
    <property type="match status" value="1"/>
</dbReference>
<name>A0A2Z4Y5C9_SUMC1</name>
<organism evidence="1 2">
    <name type="scientific">Sumerlaea chitinivorans</name>
    <dbReference type="NCBI Taxonomy" id="2250252"/>
    <lineage>
        <taxon>Bacteria</taxon>
        <taxon>Candidatus Sumerlaeota</taxon>
        <taxon>Candidatus Sumerlaeia</taxon>
        <taxon>Candidatus Sumerlaeales</taxon>
        <taxon>Candidatus Sumerlaeaceae</taxon>
        <taxon>Candidatus Sumerlaea</taxon>
    </lineage>
</organism>
<dbReference type="PANTHER" id="PTHR38831">
    <property type="entry name" value="TYPE II SECRETION SYSTEM PROTEIN K"/>
    <property type="match status" value="1"/>
</dbReference>
<dbReference type="Proteomes" id="UP000262583">
    <property type="component" value="Chromosome"/>
</dbReference>
<evidence type="ECO:0000313" key="2">
    <source>
        <dbReference type="Proteomes" id="UP000262583"/>
    </source>
</evidence>
<dbReference type="InterPro" id="IPR038072">
    <property type="entry name" value="GspK_central_sf"/>
</dbReference>
<dbReference type="GO" id="GO:0009306">
    <property type="term" value="P:protein secretion"/>
    <property type="evidence" value="ECO:0007669"/>
    <property type="project" value="InterPro"/>
</dbReference>
<dbReference type="PANTHER" id="PTHR38831:SF2">
    <property type="entry name" value="TYPE II SECRETION SYSTEM PROTEIN K"/>
    <property type="match status" value="1"/>
</dbReference>
<dbReference type="SUPFAM" id="SSF158544">
    <property type="entry name" value="GspK insert domain-like"/>
    <property type="match status" value="1"/>
</dbReference>
<dbReference type="InterPro" id="IPR005628">
    <property type="entry name" value="GspK"/>
</dbReference>
<dbReference type="GO" id="GO:0016020">
    <property type="term" value="C:membrane"/>
    <property type="evidence" value="ECO:0007669"/>
    <property type="project" value="InterPro"/>
</dbReference>
<dbReference type="KEGG" id="schv:BRCON_1640"/>
<dbReference type="EMBL" id="CP030759">
    <property type="protein sequence ID" value="AXA36417.1"/>
    <property type="molecule type" value="Genomic_DNA"/>
</dbReference>
<sequence length="440" mass="49069">MSVSIRPWKRTKRRGAVLILTLWLVVVLGVIATSLLFEVQISSKLALLQKEQTIAYNLAKSAIALGMTHLQNDLLIDHAENPNQSFDSFADVWAQPERRDKEIEVKLGKGTYELEIEDEESRININVASQRLLKAMLEYYGYESPDSDEIANAIVDWRDRDDMCIGAPGEKENEHYSALLGQRIRSDTAAEDLIYHSRNESFLTEDELLDVFGITPELYYGYDPADLEAQEAAVRERLAVGKKVVTRKQSRKRQERRPLREIITVRGSGRVNLNTASKEVLTILFYAANNASNFETAEAAAESIVKFRGGPGTNKRPDPDDAFKSLADLSKVPGLNSALLAQLSSAGALGVQMTFRSSVFRITGIGRVGSTEKMVQAIVTRNLDTYNPDDARLLSNRGKLGGGAAERGGFAIRGRLGRNRRDEVDNFIRIPAIRVLQWIE</sequence>